<dbReference type="EMBL" id="JRKL02000628">
    <property type="protein sequence ID" value="KAF3969612.1"/>
    <property type="molecule type" value="Genomic_DNA"/>
</dbReference>
<evidence type="ECO:0000313" key="2">
    <source>
        <dbReference type="EMBL" id="KAF3969612.1"/>
    </source>
</evidence>
<comment type="caution">
    <text evidence="2">The sequence shown here is derived from an EMBL/GenBank/DDBJ whole genome shotgun (WGS) entry which is preliminary data.</text>
</comment>
<dbReference type="Proteomes" id="UP000737018">
    <property type="component" value="Unassembled WGS sequence"/>
</dbReference>
<evidence type="ECO:0000256" key="1">
    <source>
        <dbReference type="SAM" id="MobiDB-lite"/>
    </source>
</evidence>
<organism evidence="2 3">
    <name type="scientific">Castanea mollissima</name>
    <name type="common">Chinese chestnut</name>
    <dbReference type="NCBI Taxonomy" id="60419"/>
    <lineage>
        <taxon>Eukaryota</taxon>
        <taxon>Viridiplantae</taxon>
        <taxon>Streptophyta</taxon>
        <taxon>Embryophyta</taxon>
        <taxon>Tracheophyta</taxon>
        <taxon>Spermatophyta</taxon>
        <taxon>Magnoliopsida</taxon>
        <taxon>eudicotyledons</taxon>
        <taxon>Gunneridae</taxon>
        <taxon>Pentapetalae</taxon>
        <taxon>rosids</taxon>
        <taxon>fabids</taxon>
        <taxon>Fagales</taxon>
        <taxon>Fagaceae</taxon>
        <taxon>Castanea</taxon>
    </lineage>
</organism>
<feature type="compositionally biased region" description="Polar residues" evidence="1">
    <location>
        <begin position="54"/>
        <end position="76"/>
    </location>
</feature>
<reference evidence="2" key="1">
    <citation type="submission" date="2020-03" db="EMBL/GenBank/DDBJ databases">
        <title>Castanea mollissima Vanexum genome sequencing.</title>
        <authorList>
            <person name="Staton M."/>
        </authorList>
    </citation>
    <scope>NUCLEOTIDE SEQUENCE</scope>
    <source>
        <tissue evidence="2">Leaf</tissue>
    </source>
</reference>
<gene>
    <name evidence="2" type="ORF">CMV_006606</name>
</gene>
<dbReference type="AlphaFoldDB" id="A0A8J4VTF5"/>
<keyword evidence="3" id="KW-1185">Reference proteome</keyword>
<feature type="region of interest" description="Disordered" evidence="1">
    <location>
        <begin position="1"/>
        <end position="76"/>
    </location>
</feature>
<proteinExistence type="predicted"/>
<accession>A0A8J4VTF5</accession>
<evidence type="ECO:0000313" key="3">
    <source>
        <dbReference type="Proteomes" id="UP000737018"/>
    </source>
</evidence>
<sequence length="76" mass="8587">MNPPLRRTHLSNPPLREIEPSRLRREIKPSPLRSEIEPNRTGHAERHYVIPRVSNGTTSSHTKGSQAEIQVVSASK</sequence>
<name>A0A8J4VTF5_9ROSI</name>
<protein>
    <submittedName>
        <fullName evidence="2">Uncharacterized protein</fullName>
    </submittedName>
</protein>
<feature type="compositionally biased region" description="Basic and acidic residues" evidence="1">
    <location>
        <begin position="16"/>
        <end position="48"/>
    </location>
</feature>